<name>A0A0A9GQL0_ARUDO</name>
<accession>A0A0A9GQL0</accession>
<dbReference type="EMBL" id="GBRH01174928">
    <property type="protein sequence ID" value="JAE22968.1"/>
    <property type="molecule type" value="Transcribed_RNA"/>
</dbReference>
<reference evidence="1" key="1">
    <citation type="submission" date="2014-09" db="EMBL/GenBank/DDBJ databases">
        <authorList>
            <person name="Magalhaes I.L.F."/>
            <person name="Oliveira U."/>
            <person name="Santos F.R."/>
            <person name="Vidigal T.H.D.A."/>
            <person name="Brescovit A.D."/>
            <person name="Santos A.J."/>
        </authorList>
    </citation>
    <scope>NUCLEOTIDE SEQUENCE</scope>
    <source>
        <tissue evidence="1">Shoot tissue taken approximately 20 cm above the soil surface</tissue>
    </source>
</reference>
<protein>
    <submittedName>
        <fullName evidence="1">Uncharacterized protein</fullName>
    </submittedName>
</protein>
<sequence>MWKLLGSPFKLEAHIFSNRPSPDFRLFQINEKHGVSINTFILYWMIDRRFITHFDVGFRYIFVHPPWRFRFQNGSTV</sequence>
<evidence type="ECO:0000313" key="1">
    <source>
        <dbReference type="EMBL" id="JAE22968.1"/>
    </source>
</evidence>
<reference evidence="1" key="2">
    <citation type="journal article" date="2015" name="Data Brief">
        <title>Shoot transcriptome of the giant reed, Arundo donax.</title>
        <authorList>
            <person name="Barrero R.A."/>
            <person name="Guerrero F.D."/>
            <person name="Moolhuijzen P."/>
            <person name="Goolsby J.A."/>
            <person name="Tidwell J."/>
            <person name="Bellgard S.E."/>
            <person name="Bellgard M.I."/>
        </authorList>
    </citation>
    <scope>NUCLEOTIDE SEQUENCE</scope>
    <source>
        <tissue evidence="1">Shoot tissue taken approximately 20 cm above the soil surface</tissue>
    </source>
</reference>
<dbReference type="AlphaFoldDB" id="A0A0A9GQL0"/>
<proteinExistence type="predicted"/>
<organism evidence="1">
    <name type="scientific">Arundo donax</name>
    <name type="common">Giant reed</name>
    <name type="synonym">Donax arundinaceus</name>
    <dbReference type="NCBI Taxonomy" id="35708"/>
    <lineage>
        <taxon>Eukaryota</taxon>
        <taxon>Viridiplantae</taxon>
        <taxon>Streptophyta</taxon>
        <taxon>Embryophyta</taxon>
        <taxon>Tracheophyta</taxon>
        <taxon>Spermatophyta</taxon>
        <taxon>Magnoliopsida</taxon>
        <taxon>Liliopsida</taxon>
        <taxon>Poales</taxon>
        <taxon>Poaceae</taxon>
        <taxon>PACMAD clade</taxon>
        <taxon>Arundinoideae</taxon>
        <taxon>Arundineae</taxon>
        <taxon>Arundo</taxon>
    </lineage>
</organism>